<dbReference type="EC" id="2.5.1.39" evidence="12 13"/>
<comment type="pathway">
    <text evidence="12">Cofactor biosynthesis; ubiquinone biosynthesis.</text>
</comment>
<evidence type="ECO:0000256" key="9">
    <source>
        <dbReference type="ARBA" id="ARBA00022842"/>
    </source>
</evidence>
<dbReference type="InterPro" id="IPR044878">
    <property type="entry name" value="UbiA_sf"/>
</dbReference>
<protein>
    <recommendedName>
        <fullName evidence="12 13">4-hydroxybenzoate octaprenyltransferase</fullName>
        <ecNumber evidence="12 13">2.5.1.39</ecNumber>
    </recommendedName>
    <alternativeName>
        <fullName evidence="12">4-HB polyprenyltransferase</fullName>
    </alternativeName>
</protein>
<dbReference type="InterPro" id="IPR006370">
    <property type="entry name" value="HB_polyprenyltransferase-like"/>
</dbReference>
<evidence type="ECO:0000256" key="3">
    <source>
        <dbReference type="ARBA" id="ARBA00005985"/>
    </source>
</evidence>
<dbReference type="RefSeq" id="WP_105933574.1">
    <property type="nucleotide sequence ID" value="NZ_PVNP01000037.1"/>
</dbReference>
<dbReference type="GO" id="GO:0006744">
    <property type="term" value="P:ubiquinone biosynthetic process"/>
    <property type="evidence" value="ECO:0007669"/>
    <property type="project" value="UniProtKB-UniRule"/>
</dbReference>
<keyword evidence="7 12" id="KW-0831">Ubiquinone biosynthesis</keyword>
<evidence type="ECO:0000256" key="10">
    <source>
        <dbReference type="ARBA" id="ARBA00022989"/>
    </source>
</evidence>
<evidence type="ECO:0000256" key="1">
    <source>
        <dbReference type="ARBA" id="ARBA00001946"/>
    </source>
</evidence>
<gene>
    <name evidence="12 14" type="primary">ubiA</name>
    <name evidence="14" type="ORF">C6Y40_04595</name>
</gene>
<name>A0A2S9VEA6_9ALTE</name>
<sequence length="291" mass="32261">MTLTLQNFPHYAKLMRLDKPIGIYLLLWPTLWALMLAAGGMPPLKELILFSLGVVVMRSAGCVINDYADRHVDGAVKRTNERPLVAGHVTEREALQLFSALILIAFLIVLQLSWATILLSCVALLLASAYPFMKRYTYLPQAVLGAAYGWAIPMAVMAVRGDIPAWGWLLFVANLLWTIAYDTMYAMVDRDDDVIIGIKSSAILFGRMDKLIVALLEVITLLLLAAVFMLNNLGVFAYAGLVGAAALFIHQHYNIRHRQREACFKAFLDNHYVGLVIALGLIMDLIVLGQA</sequence>
<comment type="cofactor">
    <cofactor evidence="1 12">
        <name>Mg(2+)</name>
        <dbReference type="ChEBI" id="CHEBI:18420"/>
    </cofactor>
</comment>
<evidence type="ECO:0000313" key="15">
    <source>
        <dbReference type="Proteomes" id="UP000238949"/>
    </source>
</evidence>
<keyword evidence="11 12" id="KW-0472">Membrane</keyword>
<evidence type="ECO:0000313" key="14">
    <source>
        <dbReference type="EMBL" id="PRO74766.1"/>
    </source>
</evidence>
<dbReference type="PANTHER" id="PTHR11048">
    <property type="entry name" value="PRENYLTRANSFERASES"/>
    <property type="match status" value="1"/>
</dbReference>
<comment type="catalytic activity">
    <reaction evidence="12">
        <text>all-trans-octaprenyl diphosphate + 4-hydroxybenzoate = 4-hydroxy-3-(all-trans-octaprenyl)benzoate + diphosphate</text>
        <dbReference type="Rhea" id="RHEA:27782"/>
        <dbReference type="ChEBI" id="CHEBI:1617"/>
        <dbReference type="ChEBI" id="CHEBI:17879"/>
        <dbReference type="ChEBI" id="CHEBI:33019"/>
        <dbReference type="ChEBI" id="CHEBI:57711"/>
        <dbReference type="EC" id="2.5.1.39"/>
    </reaction>
</comment>
<comment type="function">
    <text evidence="12">Catalyzes the prenylation of para-hydroxybenzoate (PHB) with an all-trans polyprenyl group. Mediates the second step in the final reaction sequence of ubiquinone-8 (UQ-8) biosynthesis, which is the condensation of the polyisoprenoid side chain with PHB, generating the first membrane-bound Q intermediate 3-octaprenyl-4-hydroxybenzoate.</text>
</comment>
<dbReference type="OrthoDB" id="9782418at2"/>
<dbReference type="UniPathway" id="UPA00232"/>
<dbReference type="FunFam" id="1.10.357.140:FF:000002">
    <property type="entry name" value="4-hydroxybenzoate octaprenyltransferase"/>
    <property type="match status" value="1"/>
</dbReference>
<dbReference type="EMBL" id="PVNP01000037">
    <property type="protein sequence ID" value="PRO74766.1"/>
    <property type="molecule type" value="Genomic_DNA"/>
</dbReference>
<accession>A0A2S9VEA6</accession>
<dbReference type="GO" id="GO:0008412">
    <property type="term" value="F:4-hydroxybenzoate polyprenyltransferase activity"/>
    <property type="evidence" value="ECO:0007669"/>
    <property type="project" value="UniProtKB-UniRule"/>
</dbReference>
<dbReference type="PANTHER" id="PTHR11048:SF28">
    <property type="entry name" value="4-HYDROXYBENZOATE POLYPRENYLTRANSFERASE, MITOCHONDRIAL"/>
    <property type="match status" value="1"/>
</dbReference>
<feature type="transmembrane region" description="Helical" evidence="12">
    <location>
        <begin position="165"/>
        <end position="188"/>
    </location>
</feature>
<feature type="transmembrane region" description="Helical" evidence="12">
    <location>
        <begin position="235"/>
        <end position="255"/>
    </location>
</feature>
<dbReference type="AlphaFoldDB" id="A0A2S9VEA6"/>
<proteinExistence type="inferred from homology"/>
<evidence type="ECO:0000256" key="13">
    <source>
        <dbReference type="NCBIfam" id="TIGR01474"/>
    </source>
</evidence>
<comment type="similarity">
    <text evidence="3 12">Belongs to the UbiA prenyltransferase family.</text>
</comment>
<keyword evidence="6 12" id="KW-0808">Transferase</keyword>
<evidence type="ECO:0000256" key="5">
    <source>
        <dbReference type="ARBA" id="ARBA00022519"/>
    </source>
</evidence>
<dbReference type="GO" id="GO:0005886">
    <property type="term" value="C:plasma membrane"/>
    <property type="evidence" value="ECO:0007669"/>
    <property type="project" value="UniProtKB-SubCell"/>
</dbReference>
<dbReference type="Gene3D" id="1.10.357.140">
    <property type="entry name" value="UbiA prenyltransferase"/>
    <property type="match status" value="1"/>
</dbReference>
<dbReference type="FunFam" id="1.20.120.1780:FF:000001">
    <property type="entry name" value="4-hydroxybenzoate octaprenyltransferase"/>
    <property type="match status" value="1"/>
</dbReference>
<dbReference type="InterPro" id="IPR039653">
    <property type="entry name" value="Prenyltransferase"/>
</dbReference>
<keyword evidence="8 12" id="KW-0812">Transmembrane</keyword>
<evidence type="ECO:0000256" key="11">
    <source>
        <dbReference type="ARBA" id="ARBA00023136"/>
    </source>
</evidence>
<dbReference type="Proteomes" id="UP000238949">
    <property type="component" value="Unassembled WGS sequence"/>
</dbReference>
<keyword evidence="5 12" id="KW-0997">Cell inner membrane</keyword>
<feature type="transmembrane region" description="Helical" evidence="12">
    <location>
        <begin position="97"/>
        <end position="126"/>
    </location>
</feature>
<keyword evidence="4 12" id="KW-1003">Cell membrane</keyword>
<keyword evidence="15" id="KW-1185">Reference proteome</keyword>
<evidence type="ECO:0000256" key="6">
    <source>
        <dbReference type="ARBA" id="ARBA00022679"/>
    </source>
</evidence>
<organism evidence="14 15">
    <name type="scientific">Alteromonas alba</name>
    <dbReference type="NCBI Taxonomy" id="2079529"/>
    <lineage>
        <taxon>Bacteria</taxon>
        <taxon>Pseudomonadati</taxon>
        <taxon>Pseudomonadota</taxon>
        <taxon>Gammaproteobacteria</taxon>
        <taxon>Alteromonadales</taxon>
        <taxon>Alteromonadaceae</taxon>
        <taxon>Alteromonas/Salinimonas group</taxon>
        <taxon>Alteromonas</taxon>
    </lineage>
</organism>
<evidence type="ECO:0000256" key="7">
    <source>
        <dbReference type="ARBA" id="ARBA00022688"/>
    </source>
</evidence>
<evidence type="ECO:0000256" key="4">
    <source>
        <dbReference type="ARBA" id="ARBA00022475"/>
    </source>
</evidence>
<dbReference type="Pfam" id="PF01040">
    <property type="entry name" value="UbiA"/>
    <property type="match status" value="1"/>
</dbReference>
<dbReference type="NCBIfam" id="TIGR01474">
    <property type="entry name" value="ubiA_proteo"/>
    <property type="match status" value="1"/>
</dbReference>
<comment type="caution">
    <text evidence="14">The sequence shown here is derived from an EMBL/GenBank/DDBJ whole genome shotgun (WGS) entry which is preliminary data.</text>
</comment>
<feature type="transmembrane region" description="Helical" evidence="12">
    <location>
        <begin position="267"/>
        <end position="288"/>
    </location>
</feature>
<dbReference type="InterPro" id="IPR000537">
    <property type="entry name" value="UbiA_prenyltransferase"/>
</dbReference>
<evidence type="ECO:0000256" key="8">
    <source>
        <dbReference type="ARBA" id="ARBA00022692"/>
    </source>
</evidence>
<feature type="transmembrane region" description="Helical" evidence="12">
    <location>
        <begin position="21"/>
        <end position="41"/>
    </location>
</feature>
<feature type="transmembrane region" description="Helical" evidence="12">
    <location>
        <begin position="209"/>
        <end position="229"/>
    </location>
</feature>
<feature type="transmembrane region" description="Helical" evidence="12">
    <location>
        <begin position="138"/>
        <end position="159"/>
    </location>
</feature>
<reference evidence="15" key="1">
    <citation type="journal article" date="2020" name="Int. J. Syst. Evol. Microbiol.">
        <title>Alteromonas alba sp. nov., a marine bacterium isolated from the seawater of the West Pacific Ocean.</title>
        <authorList>
            <person name="Sun C."/>
            <person name="Wu Y.-H."/>
            <person name="Xamxidin M."/>
            <person name="Cheng H."/>
            <person name="Xu X.-W."/>
        </authorList>
    </citation>
    <scope>NUCLEOTIDE SEQUENCE [LARGE SCALE GENOMIC DNA]</scope>
    <source>
        <strain evidence="15">190</strain>
    </source>
</reference>
<keyword evidence="9 12" id="KW-0460">Magnesium</keyword>
<comment type="subcellular location">
    <subcellularLocation>
        <location evidence="12">Cell inner membrane</location>
        <topology evidence="12">Multi-pass membrane protein</topology>
    </subcellularLocation>
    <subcellularLocation>
        <location evidence="2">Membrane</location>
        <topology evidence="2">Multi-pass membrane protein</topology>
    </subcellularLocation>
</comment>
<dbReference type="CDD" id="cd13959">
    <property type="entry name" value="PT_UbiA_COQ2"/>
    <property type="match status" value="1"/>
</dbReference>
<keyword evidence="10 12" id="KW-1133">Transmembrane helix</keyword>
<evidence type="ECO:0000256" key="12">
    <source>
        <dbReference type="HAMAP-Rule" id="MF_01635"/>
    </source>
</evidence>
<dbReference type="Gene3D" id="1.20.120.1780">
    <property type="entry name" value="UbiA prenyltransferase"/>
    <property type="match status" value="1"/>
</dbReference>
<evidence type="ECO:0000256" key="2">
    <source>
        <dbReference type="ARBA" id="ARBA00004141"/>
    </source>
</evidence>
<dbReference type="HAMAP" id="MF_01635">
    <property type="entry name" value="UbiA"/>
    <property type="match status" value="1"/>
</dbReference>